<dbReference type="InterPro" id="IPR052173">
    <property type="entry name" value="Beta-lactam_resp_regulator"/>
</dbReference>
<dbReference type="EMBL" id="AP027742">
    <property type="protein sequence ID" value="BDZ78103.1"/>
    <property type="molecule type" value="Genomic_DNA"/>
</dbReference>
<feature type="transmembrane region" description="Helical" evidence="1">
    <location>
        <begin position="6"/>
        <end position="25"/>
    </location>
</feature>
<evidence type="ECO:0000313" key="3">
    <source>
        <dbReference type="EMBL" id="BDZ78103.1"/>
    </source>
</evidence>
<evidence type="ECO:0000256" key="1">
    <source>
        <dbReference type="SAM" id="Phobius"/>
    </source>
</evidence>
<reference evidence="4" key="1">
    <citation type="journal article" date="2023" name="Int. J. Syst. Evol. Microbiol.">
        <title>Claveliimonas bilis gen. nov., sp. nov., deoxycholic acid-producing bacteria isolated from human faeces, and reclassification of Sellimonas monacensis Zenner et al. 2021 as Claveliimonas monacensis comb. nov.</title>
        <authorList>
            <person name="Hisatomi A."/>
            <person name="Kastawa N.W.E.P.G."/>
            <person name="Song I."/>
            <person name="Ohkuma M."/>
            <person name="Fukiya S."/>
            <person name="Sakamoto M."/>
        </authorList>
    </citation>
    <scope>NUCLEOTIDE SEQUENCE [LARGE SCALE GENOMIC DNA]</scope>
    <source>
        <strain evidence="4">12BBH14</strain>
    </source>
</reference>
<dbReference type="PANTHER" id="PTHR34978:SF3">
    <property type="entry name" value="SLR0241 PROTEIN"/>
    <property type="match status" value="1"/>
</dbReference>
<evidence type="ECO:0000313" key="4">
    <source>
        <dbReference type="Proteomes" id="UP001305815"/>
    </source>
</evidence>
<feature type="transmembrane region" description="Helical" evidence="1">
    <location>
        <begin position="87"/>
        <end position="108"/>
    </location>
</feature>
<feature type="domain" description="Peptidase M56" evidence="2">
    <location>
        <begin position="81"/>
        <end position="277"/>
    </location>
</feature>
<feature type="transmembrane region" description="Helical" evidence="1">
    <location>
        <begin position="32"/>
        <end position="54"/>
    </location>
</feature>
<accession>A0ABN6YXK9</accession>
<name>A0ABN6YXK9_9FIRM</name>
<protein>
    <recommendedName>
        <fullName evidence="2">Peptidase M56 domain-containing protein</fullName>
    </recommendedName>
</protein>
<keyword evidence="1" id="KW-1133">Transmembrane helix</keyword>
<dbReference type="CDD" id="cd07341">
    <property type="entry name" value="M56_BlaR1_MecR1_like"/>
    <property type="match status" value="1"/>
</dbReference>
<sequence>MRLVSFGSLLICFLSIIVLTIYMYLTLNRAKGILICYLKPIFVLSAIIMLRMLIPVNFPFTYSFRGAKIMNAVGNIVYIKITETVNIFDIMLGIWFIGAVIQIIRYILKRKKVYTYITPYILSAEEVKESEYYYLLNTYKQSKMQVACVPENVSPSIFGIFHPIIIFPQNIVSSKDLHFILSHEIQHYRNFDLHLKVILDLLVAVHWWNPFVYMLRKKYNSAIEFSNDYMVSRQLNETEKIEYAESLLNIAKIPFSDKSFDLSLVENANFKKRISLLVENANVANSRKMVTLILNIMFISIIMFISLFFVPEADYSKEAEEVFKEAGAFSITPDNAYIVTAIDGYKLYMNGEFIGTMTSIPEDLKEVPIYEEKTINQKSGD</sequence>
<keyword evidence="1" id="KW-0472">Membrane</keyword>
<organism evidence="3 4">
    <name type="scientific">Claveliimonas bilis</name>
    <dbReference type="NCBI Taxonomy" id="3028070"/>
    <lineage>
        <taxon>Bacteria</taxon>
        <taxon>Bacillati</taxon>
        <taxon>Bacillota</taxon>
        <taxon>Clostridia</taxon>
        <taxon>Lachnospirales</taxon>
        <taxon>Lachnospiraceae</taxon>
        <taxon>Claveliimonas</taxon>
    </lineage>
</organism>
<dbReference type="PANTHER" id="PTHR34978">
    <property type="entry name" value="POSSIBLE SENSOR-TRANSDUCER PROTEIN BLAR"/>
    <property type="match status" value="1"/>
</dbReference>
<keyword evidence="4" id="KW-1185">Reference proteome</keyword>
<keyword evidence="1" id="KW-0812">Transmembrane</keyword>
<evidence type="ECO:0000259" key="2">
    <source>
        <dbReference type="Pfam" id="PF05569"/>
    </source>
</evidence>
<proteinExistence type="predicted"/>
<gene>
    <name evidence="3" type="ORF">Lac1_22860</name>
</gene>
<dbReference type="InterPro" id="IPR008756">
    <property type="entry name" value="Peptidase_M56"/>
</dbReference>
<dbReference type="Proteomes" id="UP001305815">
    <property type="component" value="Chromosome"/>
</dbReference>
<dbReference type="Pfam" id="PF05569">
    <property type="entry name" value="Peptidase_M56"/>
    <property type="match status" value="1"/>
</dbReference>
<feature type="transmembrane region" description="Helical" evidence="1">
    <location>
        <begin position="292"/>
        <end position="310"/>
    </location>
</feature>